<dbReference type="PANTHER" id="PTHR34310">
    <property type="entry name" value="DUF427 DOMAIN PROTEIN (AFU_ORTHOLOGUE AFUA_3G02220)"/>
    <property type="match status" value="1"/>
</dbReference>
<feature type="domain" description="DUF427" evidence="1">
    <location>
        <begin position="162"/>
        <end position="252"/>
    </location>
</feature>
<comment type="caution">
    <text evidence="2">The sequence shown here is derived from an EMBL/GenBank/DDBJ whole genome shotgun (WGS) entry which is preliminary data.</text>
</comment>
<protein>
    <submittedName>
        <fullName evidence="2">DUF427 domain-containing protein</fullName>
    </submittedName>
</protein>
<reference evidence="3" key="1">
    <citation type="submission" date="2023-07" db="EMBL/GenBank/DDBJ databases">
        <title>30 novel species of actinomycetes from the DSMZ collection.</title>
        <authorList>
            <person name="Nouioui I."/>
        </authorList>
    </citation>
    <scope>NUCLEOTIDE SEQUENCE [LARGE SCALE GENOMIC DNA]</scope>
    <source>
        <strain evidence="3">DSM 42041</strain>
    </source>
</reference>
<dbReference type="Pfam" id="PF04248">
    <property type="entry name" value="NTP_transf_9"/>
    <property type="match status" value="2"/>
</dbReference>
<evidence type="ECO:0000313" key="3">
    <source>
        <dbReference type="Proteomes" id="UP001183414"/>
    </source>
</evidence>
<name>A0ABU2NKV9_9ACTN</name>
<evidence type="ECO:0000259" key="1">
    <source>
        <dbReference type="Pfam" id="PF04248"/>
    </source>
</evidence>
<accession>A0ABU2NKV9</accession>
<keyword evidence="3" id="KW-1185">Reference proteome</keyword>
<organism evidence="2 3">
    <name type="scientific">Streptomyces hazeniae</name>
    <dbReference type="NCBI Taxonomy" id="3075538"/>
    <lineage>
        <taxon>Bacteria</taxon>
        <taxon>Bacillati</taxon>
        <taxon>Actinomycetota</taxon>
        <taxon>Actinomycetes</taxon>
        <taxon>Kitasatosporales</taxon>
        <taxon>Streptomycetaceae</taxon>
        <taxon>Streptomyces</taxon>
    </lineage>
</organism>
<evidence type="ECO:0000313" key="2">
    <source>
        <dbReference type="EMBL" id="MDT0377626.1"/>
    </source>
</evidence>
<dbReference type="Proteomes" id="UP001183414">
    <property type="component" value="Unassembled WGS sequence"/>
</dbReference>
<feature type="domain" description="DUF427" evidence="1">
    <location>
        <begin position="38"/>
        <end position="128"/>
    </location>
</feature>
<dbReference type="PANTHER" id="PTHR34310:SF9">
    <property type="entry name" value="BLR5716 PROTEIN"/>
    <property type="match status" value="1"/>
</dbReference>
<dbReference type="EMBL" id="JAVREQ010000001">
    <property type="protein sequence ID" value="MDT0377626.1"/>
    <property type="molecule type" value="Genomic_DNA"/>
</dbReference>
<gene>
    <name evidence="2" type="ORF">RM572_02410</name>
</gene>
<dbReference type="InterPro" id="IPR038694">
    <property type="entry name" value="DUF427_sf"/>
</dbReference>
<dbReference type="RefSeq" id="WP_311671571.1">
    <property type="nucleotide sequence ID" value="NZ_JAVREQ010000001.1"/>
</dbReference>
<dbReference type="InterPro" id="IPR007361">
    <property type="entry name" value="DUF427"/>
</dbReference>
<dbReference type="Gene3D" id="2.170.150.40">
    <property type="entry name" value="Domain of unknown function (DUF427)"/>
    <property type="match status" value="2"/>
</dbReference>
<sequence length="266" mass="30096">MSLTLPGGPLARRSPDTVNYRVDGPAHRLFQHSFPRRVRAHFGGRTVLDSVRGALLHETGLPPQLYVPREDVDDSLLTATDHRTHCPFKGDARYYSVTAGDRTAENAFWHYPDPLPEARWLAGLVAPYFDRMDAWFDEDEEIHGHLRDPYHRVDVRPTSRDVRVVADGVEIAATRHAMLLSETGLPNRYYVPRRDVRVEHLEPSATHTVCPYKGRASYRSLRVGALSLPDTVFWYPEPLQDAVRVADHLCFHGEGVETRVDGEVAG</sequence>
<proteinExistence type="predicted"/>